<dbReference type="InterPro" id="IPR044730">
    <property type="entry name" value="RNase_H-like_dom_plant"/>
</dbReference>
<dbReference type="InterPro" id="IPR036397">
    <property type="entry name" value="RNaseH_sf"/>
</dbReference>
<evidence type="ECO:0000313" key="2">
    <source>
        <dbReference type="EMBL" id="KAF6159409.1"/>
    </source>
</evidence>
<keyword evidence="3" id="KW-1185">Reference proteome</keyword>
<comment type="caution">
    <text evidence="2">The sequence shown here is derived from an EMBL/GenBank/DDBJ whole genome shotgun (WGS) entry which is preliminary data.</text>
</comment>
<dbReference type="AlphaFoldDB" id="A0A7J7MWT7"/>
<sequence>MKDINRAMLMKLEWSIVEKKVSWANYMQAKYFNSSGDIISYYKKSSMWRGIKEAYLEVKKCSKWSIATGEKINIWTVNWALDTPLSDHMIGGDTLGTHMQHVSDLIENGYWQTDNNTARLLQSAGVDFTKLFVNISGKDTCFYTPNIHRNFSVKVAHKVAALRSKGVMSNNIQELQIIKNLGVGCKQKKPPDIKTCYWLLPQIGEMKANCDGSSRGNPGRAGCGVVFRDHNAAIQGLMVKSLGVTTSFMAECTAIITEAEKAFLKGWYRLLITTDSQAAVTAFKGNSKPWHSKPKWQY</sequence>
<dbReference type="SUPFAM" id="SSF53098">
    <property type="entry name" value="Ribonuclease H-like"/>
    <property type="match status" value="1"/>
</dbReference>
<dbReference type="PANTHER" id="PTHR47074">
    <property type="entry name" value="BNAC02G40300D PROTEIN"/>
    <property type="match status" value="1"/>
</dbReference>
<dbReference type="Gene3D" id="3.30.420.10">
    <property type="entry name" value="Ribonuclease H-like superfamily/Ribonuclease H"/>
    <property type="match status" value="1"/>
</dbReference>
<dbReference type="InterPro" id="IPR002156">
    <property type="entry name" value="RNaseH_domain"/>
</dbReference>
<dbReference type="GO" id="GO:0003676">
    <property type="term" value="F:nucleic acid binding"/>
    <property type="evidence" value="ECO:0007669"/>
    <property type="project" value="InterPro"/>
</dbReference>
<dbReference type="CDD" id="cd06222">
    <property type="entry name" value="RNase_H_like"/>
    <property type="match status" value="1"/>
</dbReference>
<evidence type="ECO:0000313" key="3">
    <source>
        <dbReference type="Proteomes" id="UP000541444"/>
    </source>
</evidence>
<dbReference type="EMBL" id="JACGCM010001193">
    <property type="protein sequence ID" value="KAF6159409.1"/>
    <property type="molecule type" value="Genomic_DNA"/>
</dbReference>
<dbReference type="Pfam" id="PF13456">
    <property type="entry name" value="RVT_3"/>
    <property type="match status" value="1"/>
</dbReference>
<proteinExistence type="predicted"/>
<gene>
    <name evidence="2" type="ORF">GIB67_032180</name>
</gene>
<dbReference type="Proteomes" id="UP000541444">
    <property type="component" value="Unassembled WGS sequence"/>
</dbReference>
<feature type="domain" description="RNase H type-1" evidence="1">
    <location>
        <begin position="202"/>
        <end position="298"/>
    </location>
</feature>
<dbReference type="PANTHER" id="PTHR47074:SF73">
    <property type="entry name" value="OS04G0448401 PROTEIN"/>
    <property type="match status" value="1"/>
</dbReference>
<organism evidence="2 3">
    <name type="scientific">Kingdonia uniflora</name>
    <dbReference type="NCBI Taxonomy" id="39325"/>
    <lineage>
        <taxon>Eukaryota</taxon>
        <taxon>Viridiplantae</taxon>
        <taxon>Streptophyta</taxon>
        <taxon>Embryophyta</taxon>
        <taxon>Tracheophyta</taxon>
        <taxon>Spermatophyta</taxon>
        <taxon>Magnoliopsida</taxon>
        <taxon>Ranunculales</taxon>
        <taxon>Circaeasteraceae</taxon>
        <taxon>Kingdonia</taxon>
    </lineage>
</organism>
<dbReference type="GO" id="GO:0004523">
    <property type="term" value="F:RNA-DNA hybrid ribonuclease activity"/>
    <property type="evidence" value="ECO:0007669"/>
    <property type="project" value="InterPro"/>
</dbReference>
<accession>A0A7J7MWT7</accession>
<dbReference type="PROSITE" id="PS50879">
    <property type="entry name" value="RNASE_H_1"/>
    <property type="match status" value="1"/>
</dbReference>
<reference evidence="2 3" key="1">
    <citation type="journal article" date="2020" name="IScience">
        <title>Genome Sequencing of the Endangered Kingdonia uniflora (Circaeasteraceae, Ranunculales) Reveals Potential Mechanisms of Evolutionary Specialization.</title>
        <authorList>
            <person name="Sun Y."/>
            <person name="Deng T."/>
            <person name="Zhang A."/>
            <person name="Moore M.J."/>
            <person name="Landis J.B."/>
            <person name="Lin N."/>
            <person name="Zhang H."/>
            <person name="Zhang X."/>
            <person name="Huang J."/>
            <person name="Zhang X."/>
            <person name="Sun H."/>
            <person name="Wang H."/>
        </authorList>
    </citation>
    <scope>NUCLEOTIDE SEQUENCE [LARGE SCALE GENOMIC DNA]</scope>
    <source>
        <strain evidence="2">TB1705</strain>
        <tissue evidence="2">Leaf</tissue>
    </source>
</reference>
<name>A0A7J7MWT7_9MAGN</name>
<dbReference type="InterPro" id="IPR012337">
    <property type="entry name" value="RNaseH-like_sf"/>
</dbReference>
<evidence type="ECO:0000259" key="1">
    <source>
        <dbReference type="PROSITE" id="PS50879"/>
    </source>
</evidence>
<protein>
    <recommendedName>
        <fullName evidence="1">RNase H type-1 domain-containing protein</fullName>
    </recommendedName>
</protein>
<dbReference type="OrthoDB" id="940053at2759"/>
<dbReference type="InterPro" id="IPR052929">
    <property type="entry name" value="RNase_H-like_EbsB-rel"/>
</dbReference>